<dbReference type="InterPro" id="IPR019756">
    <property type="entry name" value="Pept_S26A_signal_pept_1_Ser-AS"/>
</dbReference>
<evidence type="ECO:0000313" key="7">
    <source>
        <dbReference type="EMBL" id="DAD73698.1"/>
    </source>
</evidence>
<sequence>MKTEIAKRVQQAIEESGLSMSEIGRRLGISPQSVRAWKIGKAMPSLDRLADLASATGKSLAWIQGMEISSDNSGTDERVVSIPLYDAAASAGPGNESFEGDQIVKLVVVDRNWLRMNVNCSSERNLNLIMACGDSMEPTLTDGDVLFVDTGVTHFRSDSIYVARINGELFVKRFQKLPNGRLMMISDNKKYRSFELSPSDEVTLIGRVCFHWAGERM</sequence>
<keyword evidence="2" id="KW-0378">Hydrolase</keyword>
<evidence type="ECO:0000256" key="1">
    <source>
        <dbReference type="ARBA" id="ARBA00022670"/>
    </source>
</evidence>
<keyword evidence="5" id="KW-0804">Transcription</keyword>
<dbReference type="EMBL" id="BK014743">
    <property type="protein sequence ID" value="DAD73698.1"/>
    <property type="molecule type" value="Genomic_DNA"/>
</dbReference>
<dbReference type="GO" id="GO:0003677">
    <property type="term" value="F:DNA binding"/>
    <property type="evidence" value="ECO:0007669"/>
    <property type="project" value="UniProtKB-KW"/>
</dbReference>
<evidence type="ECO:0000256" key="3">
    <source>
        <dbReference type="ARBA" id="ARBA00023015"/>
    </source>
</evidence>
<feature type="domain" description="HTH cro/C1-type" evidence="6">
    <location>
        <begin position="9"/>
        <end position="63"/>
    </location>
</feature>
<dbReference type="SMART" id="SM00530">
    <property type="entry name" value="HTH_XRE"/>
    <property type="match status" value="1"/>
</dbReference>
<dbReference type="Pfam" id="PF00717">
    <property type="entry name" value="Peptidase_S24"/>
    <property type="match status" value="1"/>
</dbReference>
<dbReference type="PROSITE" id="PS50943">
    <property type="entry name" value="HTH_CROC1"/>
    <property type="match status" value="1"/>
</dbReference>
<dbReference type="PROSITE" id="PS00501">
    <property type="entry name" value="SPASE_I_1"/>
    <property type="match status" value="1"/>
</dbReference>
<dbReference type="Gene3D" id="2.10.109.10">
    <property type="entry name" value="Umud Fragment, subunit A"/>
    <property type="match status" value="1"/>
</dbReference>
<dbReference type="PANTHER" id="PTHR40661">
    <property type="match status" value="1"/>
</dbReference>
<reference evidence="7" key="1">
    <citation type="journal article" date="2021" name="Proc. Natl. Acad. Sci. U.S.A.">
        <title>A Catalog of Tens of Thousands of Viruses from Human Metagenomes Reveals Hidden Associations with Chronic Diseases.</title>
        <authorList>
            <person name="Tisza M.J."/>
            <person name="Buck C.B."/>
        </authorList>
    </citation>
    <scope>NUCLEOTIDE SEQUENCE</scope>
    <source>
        <strain evidence="7">Ctrub15</strain>
    </source>
</reference>
<dbReference type="GO" id="GO:0016020">
    <property type="term" value="C:membrane"/>
    <property type="evidence" value="ECO:0007669"/>
    <property type="project" value="InterPro"/>
</dbReference>
<dbReference type="InterPro" id="IPR039418">
    <property type="entry name" value="LexA-like"/>
</dbReference>
<dbReference type="Pfam" id="PF01381">
    <property type="entry name" value="HTH_3"/>
    <property type="match status" value="1"/>
</dbReference>
<evidence type="ECO:0000256" key="4">
    <source>
        <dbReference type="ARBA" id="ARBA00023125"/>
    </source>
</evidence>
<dbReference type="InterPro" id="IPR001387">
    <property type="entry name" value="Cro/C1-type_HTH"/>
</dbReference>
<proteinExistence type="predicted"/>
<dbReference type="InterPro" id="IPR036286">
    <property type="entry name" value="LexA/Signal_pep-like_sf"/>
</dbReference>
<dbReference type="InterPro" id="IPR010982">
    <property type="entry name" value="Lambda_DNA-bd_dom_sf"/>
</dbReference>
<dbReference type="PANTHER" id="PTHR40661:SF3">
    <property type="entry name" value="FELS-1 PROPHAGE TRANSCRIPTIONAL REGULATOR"/>
    <property type="match status" value="1"/>
</dbReference>
<protein>
    <submittedName>
        <fullName evidence="7">Repressor protein CI</fullName>
    </submittedName>
</protein>
<dbReference type="Gene3D" id="1.10.260.40">
    <property type="entry name" value="lambda repressor-like DNA-binding domains"/>
    <property type="match status" value="1"/>
</dbReference>
<keyword evidence="1" id="KW-0645">Protease</keyword>
<keyword evidence="4" id="KW-0238">DNA-binding</keyword>
<dbReference type="CDD" id="cd00093">
    <property type="entry name" value="HTH_XRE"/>
    <property type="match status" value="1"/>
</dbReference>
<dbReference type="GO" id="GO:0004252">
    <property type="term" value="F:serine-type endopeptidase activity"/>
    <property type="evidence" value="ECO:0007669"/>
    <property type="project" value="InterPro"/>
</dbReference>
<dbReference type="SUPFAM" id="SSF47413">
    <property type="entry name" value="lambda repressor-like DNA-binding domains"/>
    <property type="match status" value="1"/>
</dbReference>
<name>A0A8S5LUX7_9CAUD</name>
<evidence type="ECO:0000256" key="2">
    <source>
        <dbReference type="ARBA" id="ARBA00022801"/>
    </source>
</evidence>
<dbReference type="SUPFAM" id="SSF51306">
    <property type="entry name" value="LexA/Signal peptidase"/>
    <property type="match status" value="1"/>
</dbReference>
<dbReference type="GO" id="GO:0006508">
    <property type="term" value="P:proteolysis"/>
    <property type="evidence" value="ECO:0007669"/>
    <property type="project" value="UniProtKB-KW"/>
</dbReference>
<accession>A0A8S5LUX7</accession>
<keyword evidence="3" id="KW-0805">Transcription regulation</keyword>
<evidence type="ECO:0000256" key="5">
    <source>
        <dbReference type="ARBA" id="ARBA00023163"/>
    </source>
</evidence>
<dbReference type="InterPro" id="IPR015927">
    <property type="entry name" value="Peptidase_S24_S26A/B/C"/>
</dbReference>
<organism evidence="7">
    <name type="scientific">Podoviridae sp. ctrub15</name>
    <dbReference type="NCBI Taxonomy" id="2826581"/>
    <lineage>
        <taxon>Viruses</taxon>
        <taxon>Duplodnaviria</taxon>
        <taxon>Heunggongvirae</taxon>
        <taxon>Uroviricota</taxon>
        <taxon>Caudoviricetes</taxon>
    </lineage>
</organism>
<evidence type="ECO:0000259" key="6">
    <source>
        <dbReference type="PROSITE" id="PS50943"/>
    </source>
</evidence>
<dbReference type="CDD" id="cd06529">
    <property type="entry name" value="S24_LexA-like"/>
    <property type="match status" value="1"/>
</dbReference>